<dbReference type="HOGENOM" id="CLU_052212_2_1_1"/>
<dbReference type="Pfam" id="PF06330">
    <property type="entry name" value="TRI5"/>
    <property type="match status" value="1"/>
</dbReference>
<evidence type="ECO:0000256" key="1">
    <source>
        <dbReference type="ARBA" id="ARBA00007946"/>
    </source>
</evidence>
<keyword evidence="4" id="KW-1185">Reference proteome</keyword>
<evidence type="ECO:0008006" key="5">
    <source>
        <dbReference type="Google" id="ProtNLM"/>
    </source>
</evidence>
<reference evidence="3 4" key="1">
    <citation type="submission" date="2014-06" db="EMBL/GenBank/DDBJ databases">
        <title>Evolutionary Origins and Diversification of the Mycorrhizal Mutualists.</title>
        <authorList>
            <consortium name="DOE Joint Genome Institute"/>
            <consortium name="Mycorrhizal Genomics Consortium"/>
            <person name="Kohler A."/>
            <person name="Kuo A."/>
            <person name="Nagy L.G."/>
            <person name="Floudas D."/>
            <person name="Copeland A."/>
            <person name="Barry K.W."/>
            <person name="Cichocki N."/>
            <person name="Veneault-Fourrey C."/>
            <person name="LaButti K."/>
            <person name="Lindquist E.A."/>
            <person name="Lipzen A."/>
            <person name="Lundell T."/>
            <person name="Morin E."/>
            <person name="Murat C."/>
            <person name="Riley R."/>
            <person name="Ohm R."/>
            <person name="Sun H."/>
            <person name="Tunlid A."/>
            <person name="Henrissat B."/>
            <person name="Grigoriev I.V."/>
            <person name="Hibbett D.S."/>
            <person name="Martin F."/>
        </authorList>
    </citation>
    <scope>NUCLEOTIDE SEQUENCE [LARGE SCALE GENOMIC DNA]</scope>
    <source>
        <strain evidence="3 4">SS14</strain>
    </source>
</reference>
<accession>A0A0C9U9I6</accession>
<dbReference type="Gene3D" id="1.10.600.10">
    <property type="entry name" value="Farnesyl Diphosphate Synthase"/>
    <property type="match status" value="1"/>
</dbReference>
<dbReference type="OrthoDB" id="2998174at2759"/>
<dbReference type="GO" id="GO:0016838">
    <property type="term" value="F:carbon-oxygen lyase activity, acting on phosphates"/>
    <property type="evidence" value="ECO:0007669"/>
    <property type="project" value="InterPro"/>
</dbReference>
<keyword evidence="2" id="KW-0456">Lyase</keyword>
<dbReference type="InterPro" id="IPR008949">
    <property type="entry name" value="Isoprenoid_synthase_dom_sf"/>
</dbReference>
<name>A0A0C9U9I6_SPHS4</name>
<organism evidence="3 4">
    <name type="scientific">Sphaerobolus stellatus (strain SS14)</name>
    <dbReference type="NCBI Taxonomy" id="990650"/>
    <lineage>
        <taxon>Eukaryota</taxon>
        <taxon>Fungi</taxon>
        <taxon>Dikarya</taxon>
        <taxon>Basidiomycota</taxon>
        <taxon>Agaricomycotina</taxon>
        <taxon>Agaricomycetes</taxon>
        <taxon>Phallomycetidae</taxon>
        <taxon>Geastrales</taxon>
        <taxon>Sphaerobolaceae</taxon>
        <taxon>Sphaerobolus</taxon>
    </lineage>
</organism>
<evidence type="ECO:0000313" key="3">
    <source>
        <dbReference type="EMBL" id="KIJ31184.1"/>
    </source>
</evidence>
<dbReference type="Proteomes" id="UP000054279">
    <property type="component" value="Unassembled WGS sequence"/>
</dbReference>
<dbReference type="SUPFAM" id="SSF48576">
    <property type="entry name" value="Terpenoid synthases"/>
    <property type="match status" value="1"/>
</dbReference>
<dbReference type="AlphaFoldDB" id="A0A0C9U9I6"/>
<feature type="non-terminal residue" evidence="3">
    <location>
        <position position="1"/>
    </location>
</feature>
<sequence length="217" mass="24842">FYIDDKSSEIPSALQSFHTQFISGKAQKDPVLEVFANSIRGLSTHYDIMSFNILIEDTMKFVTASYLETTLQRLPLVPNPASRFPWFLRNGTTFGLVYALFAFPLSGGFAALDIIGALPNMCYWLAVVNDVFSFYKEELLGENNTYVHTYAYFHKINKLEALSQVGQELTQCRKTIHGALAHNQKALETWKNYEQGYIHFHLYSSDRYKLTELGLRV</sequence>
<dbReference type="EMBL" id="KN837246">
    <property type="protein sequence ID" value="KIJ31184.1"/>
    <property type="molecule type" value="Genomic_DNA"/>
</dbReference>
<evidence type="ECO:0000256" key="2">
    <source>
        <dbReference type="ARBA" id="ARBA00023239"/>
    </source>
</evidence>
<evidence type="ECO:0000313" key="4">
    <source>
        <dbReference type="Proteomes" id="UP000054279"/>
    </source>
</evidence>
<dbReference type="InterPro" id="IPR024652">
    <property type="entry name" value="Trichodiene_synth"/>
</dbReference>
<gene>
    <name evidence="3" type="ORF">M422DRAFT_186288</name>
</gene>
<proteinExistence type="inferred from homology"/>
<comment type="similarity">
    <text evidence="1">Belongs to the trichodiene synthase family.</text>
</comment>
<protein>
    <recommendedName>
        <fullName evidence="5">Terpene synthase</fullName>
    </recommendedName>
</protein>